<sequence length="338" mass="38962">MKRGFTFSELLVSMLIMAITFQIVYFIVDNSVESYKSSKINLQNLYAESSISLLFDILENELKYAGSGGELLKKLYKPVFVPGDQESYIQKGELYSQITEHCKIANSIDYYEDSQKKEFYITYVVTYKNFFVRNGDGTYSPLYGGDVGNINWVIIKNKLSSSADGYYTRIAKVDVNKLSGPGTYPGEITPSDIFEFKEINLAKTNKTLSLRDEDKYVYPLYEKSVTFTGYPSVMIKQTKIVFEKESGRIYMERYFPTPDSTSNIYISNILENVEDFDINAMYYSNGIKEKPISEIDSNFDLSSIFALKFILTWKAPWKYKGKYFEIVKERIVVLIPNL</sequence>
<dbReference type="InterPro" id="IPR012902">
    <property type="entry name" value="N_methyl_site"/>
</dbReference>
<proteinExistence type="predicted"/>
<evidence type="ECO:0000256" key="2">
    <source>
        <dbReference type="ARBA" id="ARBA00023237"/>
    </source>
</evidence>
<dbReference type="RefSeq" id="WP_184618955.1">
    <property type="nucleotide sequence ID" value="NZ_JACHEX010000001.1"/>
</dbReference>
<keyword evidence="2" id="KW-0998">Cell outer membrane</keyword>
<dbReference type="NCBIfam" id="TIGR02532">
    <property type="entry name" value="IV_pilin_GFxxxE"/>
    <property type="match status" value="1"/>
</dbReference>
<keyword evidence="3" id="KW-0812">Transmembrane</keyword>
<evidence type="ECO:0000313" key="4">
    <source>
        <dbReference type="EMBL" id="MBB6062289.1"/>
    </source>
</evidence>
<organism evidence="4 5">
    <name type="scientific">Thermosipho japonicus</name>
    <dbReference type="NCBI Taxonomy" id="90323"/>
    <lineage>
        <taxon>Bacteria</taxon>
        <taxon>Thermotogati</taxon>
        <taxon>Thermotogota</taxon>
        <taxon>Thermotogae</taxon>
        <taxon>Thermotogales</taxon>
        <taxon>Fervidobacteriaceae</taxon>
        <taxon>Thermosipho</taxon>
    </lineage>
</organism>
<keyword evidence="3" id="KW-0472">Membrane</keyword>
<dbReference type="Proteomes" id="UP000555828">
    <property type="component" value="Unassembled WGS sequence"/>
</dbReference>
<evidence type="ECO:0000313" key="5">
    <source>
        <dbReference type="Proteomes" id="UP000555828"/>
    </source>
</evidence>
<evidence type="ECO:0000256" key="1">
    <source>
        <dbReference type="ARBA" id="ARBA00004442"/>
    </source>
</evidence>
<reference evidence="4 5" key="1">
    <citation type="submission" date="2020-08" db="EMBL/GenBank/DDBJ databases">
        <title>Genomic Encyclopedia of Type Strains, Phase IV (KMG-IV): sequencing the most valuable type-strain genomes for metagenomic binning, comparative biology and taxonomic classification.</title>
        <authorList>
            <person name="Goeker M."/>
        </authorList>
    </citation>
    <scope>NUCLEOTIDE SEQUENCE [LARGE SCALE GENOMIC DNA]</scope>
    <source>
        <strain evidence="4 5">DSM 13481</strain>
    </source>
</reference>
<evidence type="ECO:0000256" key="3">
    <source>
        <dbReference type="SAM" id="Phobius"/>
    </source>
</evidence>
<dbReference type="EMBL" id="JACHEX010000001">
    <property type="protein sequence ID" value="MBB6062289.1"/>
    <property type="molecule type" value="Genomic_DNA"/>
</dbReference>
<name>A0A841GRI0_9BACT</name>
<protein>
    <submittedName>
        <fullName evidence="4">Prepilin-type N-terminal cleavage/methylation domain-containing protein</fullName>
    </submittedName>
</protein>
<feature type="transmembrane region" description="Helical" evidence="3">
    <location>
        <begin position="7"/>
        <end position="28"/>
    </location>
</feature>
<dbReference type="GO" id="GO:0009279">
    <property type="term" value="C:cell outer membrane"/>
    <property type="evidence" value="ECO:0007669"/>
    <property type="project" value="UniProtKB-SubCell"/>
</dbReference>
<comment type="subcellular location">
    <subcellularLocation>
        <location evidence="1">Cell outer membrane</location>
    </subcellularLocation>
</comment>
<gene>
    <name evidence="4" type="ORF">HNP65_000711</name>
</gene>
<comment type="caution">
    <text evidence="4">The sequence shown here is derived from an EMBL/GenBank/DDBJ whole genome shotgun (WGS) entry which is preliminary data.</text>
</comment>
<accession>A0A841GRI0</accession>
<dbReference type="AlphaFoldDB" id="A0A841GRI0"/>
<keyword evidence="3" id="KW-1133">Transmembrane helix</keyword>
<keyword evidence="5" id="KW-1185">Reference proteome</keyword>